<dbReference type="SMART" id="SM01264">
    <property type="entry name" value="M16C_associated"/>
    <property type="match status" value="1"/>
</dbReference>
<dbReference type="Pfam" id="PF22516">
    <property type="entry name" value="PreP_C"/>
    <property type="match status" value="1"/>
</dbReference>
<dbReference type="RefSeq" id="WP_055068253.1">
    <property type="nucleotide sequence ID" value="NZ_CP173697.1"/>
</dbReference>
<dbReference type="InterPro" id="IPR055130">
    <property type="entry name" value="PreP_C"/>
</dbReference>
<feature type="domain" description="Peptidase M16C associated" evidence="1">
    <location>
        <begin position="464"/>
        <end position="714"/>
    </location>
</feature>
<dbReference type="AlphaFoldDB" id="A0A0M6WS91"/>
<accession>A0A0M6WS91</accession>
<name>A0A0M6WS91_9FIRM</name>
<dbReference type="Pfam" id="PF08367">
    <property type="entry name" value="M16C_assoc"/>
    <property type="match status" value="1"/>
</dbReference>
<dbReference type="PANTHER" id="PTHR43016:SF13">
    <property type="entry name" value="PRESEQUENCE PROTEASE, MITOCHONDRIAL"/>
    <property type="match status" value="1"/>
</dbReference>
<dbReference type="Pfam" id="PF05193">
    <property type="entry name" value="Peptidase_M16_C"/>
    <property type="match status" value="1"/>
</dbReference>
<proteinExistence type="predicted"/>
<dbReference type="InterPro" id="IPR007863">
    <property type="entry name" value="Peptidase_M16_C"/>
</dbReference>
<dbReference type="EMBL" id="CVRR01000033">
    <property type="protein sequence ID" value="CRL40515.1"/>
    <property type="molecule type" value="Genomic_DNA"/>
</dbReference>
<dbReference type="Pfam" id="PF00675">
    <property type="entry name" value="Peptidase_M16"/>
    <property type="match status" value="1"/>
</dbReference>
<dbReference type="PANTHER" id="PTHR43016">
    <property type="entry name" value="PRESEQUENCE PROTEASE"/>
    <property type="match status" value="1"/>
</dbReference>
<dbReference type="FunFam" id="3.30.830.10:FF:000034">
    <property type="entry name" value="presequence protease 1, chloroplastic/mitochondrial"/>
    <property type="match status" value="1"/>
</dbReference>
<dbReference type="GO" id="GO:0016485">
    <property type="term" value="P:protein processing"/>
    <property type="evidence" value="ECO:0007669"/>
    <property type="project" value="TreeGrafter"/>
</dbReference>
<dbReference type="Gene3D" id="3.30.830.10">
    <property type="entry name" value="Metalloenzyme, LuxS/M16 peptidase-like"/>
    <property type="match status" value="4"/>
</dbReference>
<organism evidence="2 3">
    <name type="scientific">Roseburia faecis</name>
    <dbReference type="NCBI Taxonomy" id="301302"/>
    <lineage>
        <taxon>Bacteria</taxon>
        <taxon>Bacillati</taxon>
        <taxon>Bacillota</taxon>
        <taxon>Clostridia</taxon>
        <taxon>Lachnospirales</taxon>
        <taxon>Lachnospiraceae</taxon>
        <taxon>Roseburia</taxon>
    </lineage>
</organism>
<evidence type="ECO:0000313" key="2">
    <source>
        <dbReference type="EMBL" id="CRL40515.1"/>
    </source>
</evidence>
<dbReference type="InterPro" id="IPR013578">
    <property type="entry name" value="Peptidase_M16C_assoc"/>
</dbReference>
<dbReference type="SUPFAM" id="SSF63411">
    <property type="entry name" value="LuxS/MPP-like metallohydrolase"/>
    <property type="match status" value="4"/>
</dbReference>
<dbReference type="InterPro" id="IPR011765">
    <property type="entry name" value="Pept_M16_N"/>
</dbReference>
<dbReference type="Proteomes" id="UP000049979">
    <property type="component" value="Unassembled WGS sequence"/>
</dbReference>
<dbReference type="STRING" id="301302.ERS852420_02041"/>
<gene>
    <name evidence="2" type="ORF">M72_09801</name>
</gene>
<sequence length="975" mass="110751">MDKLKLSAYEIIEVRKIADIESMGYILRHKKSGARVCVISNEDDNKVFSIGFRTPPEDETGVPHIIEHTTLCGSDKFPVKDPFIELAKGSLNTFLNAMTYPEKTLYPVASYNERDFKNLMEVYLDAVFHPNITKYKEIFMQEGWHYELESEDAPLTINGVVYNEMKGAYSSPDEVLETAIMEALFPDNTYSKNSGGNPEKIPELTYENYLAFYHKYYHPCNSYIYLYGDMDIEERLTWLDEEYLSHYDANEVEVHSQIQLQKPFDAVVSERRTYPITEDEPEEKHTYLSYNKVVGTVLDRELYQAFSVLDYVLVSAPGAPVRQALIDAGIGEDVYGSFEDGMLQPMFSIVAKNADESDQTRFVQIIEETLQKLVKEGLNQDSLLAGINSAEFRFREADYGQFPKGLLYGLQCMESWLFDDTKPFIHLECLDTLQFLREQIKTGYFEDLIQKYLLDNAHGAVVVVAPEKGLNRAKEQALAEKLAAYKAGLSDEEVQALIAQTRHLREYQEEPSKEEDLLKIPMLGREDMKKEAMPFSNKEENMGEIPVVRHEAPANGIDYITLMFECNDIAEEEVPYLGLLRAVLGYVNTRSYSYADLANAINIYTGGITSGVSMYPDLKNHDAMAVKFEIRMKVLESNLEHAMKLAEEILNSSDLHDTKRLAELIAQVKSRLQVNLSSSGHTVAAMRALSYESVYAFYNDATIGIAYNQMIRRLDEQMKENPQAVAEKLQQLIEKVFVRKRMLVSFTGEEVSYEKASPIMHKYLEKLPEGTPAQAAIHPVLSKKNEGFTDASQIQYVARSGNFISHGYAYHGTLKILKMILSYEYLWMNIRVKGGAYGCMSSFLRTGDSYFVSYRDPNLAKTNAVYEKIPEYVASFDPDERDMTKYIIGTFGALDTPLNPEAKGSRSMAAYLEHLTYEEIQKERDEILTATPADIRSLSDLIASILSDQCLCVVGNEHAIREESGMFTSIQGLCE</sequence>
<dbReference type="InterPro" id="IPR011249">
    <property type="entry name" value="Metalloenz_LuxS/M16"/>
</dbReference>
<dbReference type="GO" id="GO:0046872">
    <property type="term" value="F:metal ion binding"/>
    <property type="evidence" value="ECO:0007669"/>
    <property type="project" value="InterPro"/>
</dbReference>
<reference evidence="3" key="1">
    <citation type="submission" date="2015-05" db="EMBL/GenBank/DDBJ databases">
        <authorList>
            <consortium name="Pathogen Informatics"/>
        </authorList>
    </citation>
    <scope>NUCLEOTIDE SEQUENCE [LARGE SCALE GENOMIC DNA]</scope>
    <source>
        <strain evidence="3">M72</strain>
    </source>
</reference>
<dbReference type="OrthoDB" id="9762027at2"/>
<keyword evidence="3" id="KW-1185">Reference proteome</keyword>
<dbReference type="GO" id="GO:0004222">
    <property type="term" value="F:metalloendopeptidase activity"/>
    <property type="evidence" value="ECO:0007669"/>
    <property type="project" value="TreeGrafter"/>
</dbReference>
<evidence type="ECO:0000259" key="1">
    <source>
        <dbReference type="SMART" id="SM01264"/>
    </source>
</evidence>
<evidence type="ECO:0000313" key="3">
    <source>
        <dbReference type="Proteomes" id="UP000049979"/>
    </source>
</evidence>
<protein>
    <submittedName>
        <fullName evidence="2">Zn-dependent peptidase, insulinase family protein</fullName>
    </submittedName>
</protein>